<dbReference type="CDD" id="cd11566">
    <property type="entry name" value="eIF1_SUI1"/>
    <property type="match status" value="1"/>
</dbReference>
<dbReference type="InterPro" id="IPR005874">
    <property type="entry name" value="SUI1_euk"/>
</dbReference>
<feature type="domain" description="SUI1" evidence="5">
    <location>
        <begin position="36"/>
        <end position="106"/>
    </location>
</feature>
<keyword evidence="7" id="KW-1185">Reference proteome</keyword>
<evidence type="ECO:0000256" key="1">
    <source>
        <dbReference type="ARBA" id="ARBA00003130"/>
    </source>
</evidence>
<sequence>MNIQNLSSYDPFADLGDESKSDATQAVKKQQTQNYVHIRVQQRNGRKTLTTLQGLPKEYDQKKLLKAFKKEFACNGTIVDDEELGQVIQLQGDQRQKVAAFIVQEGITPKADVKHHLARPPASYRSPSILQPSGRATSRFESHPDLQSRLHALDLSTAVDFTSHRPEAVNSPPFHMFVSTDNTLLMTCSSFNEAGPSRLPQALSALFRPKTCVRQAGSLPARRSAVLSSFSEAEDSDDDTSSRVGSSDCSIESESDPASLFGASKFTSAASHRSIPFSIRPMASEMVRPPEVS</sequence>
<evidence type="ECO:0000313" key="6">
    <source>
        <dbReference type="EMBL" id="SYW75343.1"/>
    </source>
</evidence>
<dbReference type="FunFam" id="3.30.780.10:FF:000001">
    <property type="entry name" value="Eukaryotic translation initiation factor SUI1"/>
    <property type="match status" value="1"/>
</dbReference>
<evidence type="ECO:0000313" key="7">
    <source>
        <dbReference type="Proteomes" id="UP000658997"/>
    </source>
</evidence>
<dbReference type="EMBL" id="ULHB01000006">
    <property type="protein sequence ID" value="SYW75343.1"/>
    <property type="molecule type" value="Genomic_DNA"/>
</dbReference>
<dbReference type="SUPFAM" id="SSF55159">
    <property type="entry name" value="eIF1-like"/>
    <property type="match status" value="1"/>
</dbReference>
<dbReference type="Proteomes" id="UP000658997">
    <property type="component" value="Unassembled WGS sequence"/>
</dbReference>
<dbReference type="AlphaFoldDB" id="A0A8H8QHC2"/>
<comment type="caution">
    <text evidence="6">The sequence shown here is derived from an EMBL/GenBank/DDBJ whole genome shotgun (WGS) entry which is preliminary data.</text>
</comment>
<accession>A0A8H8QHC2</accession>
<proteinExistence type="inferred from homology"/>
<organism evidence="6 7">
    <name type="scientific">Ustilago bromivora</name>
    <dbReference type="NCBI Taxonomy" id="307758"/>
    <lineage>
        <taxon>Eukaryota</taxon>
        <taxon>Fungi</taxon>
        <taxon>Dikarya</taxon>
        <taxon>Basidiomycota</taxon>
        <taxon>Ustilaginomycotina</taxon>
        <taxon>Ustilaginomycetes</taxon>
        <taxon>Ustilaginales</taxon>
        <taxon>Ustilaginaceae</taxon>
        <taxon>Ustilago</taxon>
    </lineage>
</organism>
<evidence type="ECO:0000256" key="4">
    <source>
        <dbReference type="SAM" id="MobiDB-lite"/>
    </source>
</evidence>
<dbReference type="InterPro" id="IPR036877">
    <property type="entry name" value="SUI1_dom_sf"/>
</dbReference>
<keyword evidence="6" id="KW-0396">Initiation factor</keyword>
<dbReference type="PROSITE" id="PS50296">
    <property type="entry name" value="SUI1"/>
    <property type="match status" value="1"/>
</dbReference>
<feature type="compositionally biased region" description="Polar residues" evidence="4">
    <location>
        <begin position="243"/>
        <end position="252"/>
    </location>
</feature>
<gene>
    <name evidence="6" type="ORF">UBRO2_00578</name>
</gene>
<protein>
    <submittedName>
        <fullName evidence="6">Related to translation initiation factor SUI1</fullName>
    </submittedName>
</protein>
<comment type="function">
    <text evidence="1">Probably involved in translation.</text>
</comment>
<dbReference type="Pfam" id="PF01253">
    <property type="entry name" value="SUI1"/>
    <property type="match status" value="1"/>
</dbReference>
<dbReference type="GO" id="GO:0003743">
    <property type="term" value="F:translation initiation factor activity"/>
    <property type="evidence" value="ECO:0007669"/>
    <property type="project" value="UniProtKB-KW"/>
</dbReference>
<name>A0A8H8QHC2_9BASI</name>
<feature type="region of interest" description="Disordered" evidence="4">
    <location>
        <begin position="1"/>
        <end position="31"/>
    </location>
</feature>
<evidence type="ECO:0000256" key="3">
    <source>
        <dbReference type="ARBA" id="ARBA00022917"/>
    </source>
</evidence>
<comment type="similarity">
    <text evidence="2">Belongs to the SUI1 family.</text>
</comment>
<dbReference type="GO" id="GO:0003729">
    <property type="term" value="F:mRNA binding"/>
    <property type="evidence" value="ECO:0007669"/>
    <property type="project" value="UniProtKB-ARBA"/>
</dbReference>
<keyword evidence="3" id="KW-0648">Protein biosynthesis</keyword>
<dbReference type="InterPro" id="IPR001950">
    <property type="entry name" value="SUI1"/>
</dbReference>
<dbReference type="NCBIfam" id="TIGR01160">
    <property type="entry name" value="SUI1_MOF2"/>
    <property type="match status" value="1"/>
</dbReference>
<dbReference type="Gene3D" id="3.30.780.10">
    <property type="entry name" value="SUI1-like domain"/>
    <property type="match status" value="1"/>
</dbReference>
<evidence type="ECO:0000259" key="5">
    <source>
        <dbReference type="PROSITE" id="PS50296"/>
    </source>
</evidence>
<reference evidence="6" key="1">
    <citation type="submission" date="2018-08" db="EMBL/GenBank/DDBJ databases">
        <authorList>
            <person name="Guldener U."/>
        </authorList>
    </citation>
    <scope>NUCLEOTIDE SEQUENCE</scope>
    <source>
        <strain evidence="6">UB2</strain>
    </source>
</reference>
<dbReference type="PANTHER" id="PTHR10388">
    <property type="entry name" value="EUKARYOTIC TRANSLATION INITIATION FACTOR SUI1"/>
    <property type="match status" value="1"/>
</dbReference>
<feature type="compositionally biased region" description="Polar residues" evidence="4">
    <location>
        <begin position="22"/>
        <end position="31"/>
    </location>
</feature>
<feature type="region of interest" description="Disordered" evidence="4">
    <location>
        <begin position="229"/>
        <end position="256"/>
    </location>
</feature>
<evidence type="ECO:0000256" key="2">
    <source>
        <dbReference type="ARBA" id="ARBA00005422"/>
    </source>
</evidence>